<dbReference type="SUPFAM" id="SSF51445">
    <property type="entry name" value="(Trans)glycosidases"/>
    <property type="match status" value="1"/>
</dbReference>
<dbReference type="GeneID" id="77808028"/>
<dbReference type="EMBL" id="CP110423">
    <property type="protein sequence ID" value="WAQ82656.1"/>
    <property type="molecule type" value="Genomic_DNA"/>
</dbReference>
<keyword evidence="13" id="KW-1185">Reference proteome</keyword>
<dbReference type="InterPro" id="IPR031158">
    <property type="entry name" value="GH10_AS"/>
</dbReference>
<dbReference type="SMART" id="SM00633">
    <property type="entry name" value="Glyco_10"/>
    <property type="match status" value="1"/>
</dbReference>
<evidence type="ECO:0000256" key="5">
    <source>
        <dbReference type="ARBA" id="ARBA00022729"/>
    </source>
</evidence>
<keyword evidence="8" id="KW-0326">Glycosidase</keyword>
<evidence type="ECO:0000256" key="6">
    <source>
        <dbReference type="ARBA" id="ARBA00022801"/>
    </source>
</evidence>
<evidence type="ECO:0000256" key="3">
    <source>
        <dbReference type="ARBA" id="ARBA00012590"/>
    </source>
</evidence>
<evidence type="ECO:0000256" key="8">
    <source>
        <dbReference type="ARBA" id="ARBA00023295"/>
    </source>
</evidence>
<feature type="domain" description="GH10" evidence="11">
    <location>
        <begin position="1"/>
        <end position="274"/>
    </location>
</feature>
<evidence type="ECO:0000256" key="1">
    <source>
        <dbReference type="ARBA" id="ARBA00000681"/>
    </source>
</evidence>
<dbReference type="PANTHER" id="PTHR31490:SF88">
    <property type="entry name" value="BETA-XYLANASE"/>
    <property type="match status" value="1"/>
</dbReference>
<dbReference type="Proteomes" id="UP001164743">
    <property type="component" value="Chromosome 3A"/>
</dbReference>
<name>A0ABY7CBS3_9BASI</name>
<dbReference type="Pfam" id="PF00331">
    <property type="entry name" value="Glyco_hydro_10"/>
    <property type="match status" value="1"/>
</dbReference>
<evidence type="ECO:0000256" key="10">
    <source>
        <dbReference type="PROSITE-ProRule" id="PRU10061"/>
    </source>
</evidence>
<evidence type="ECO:0000256" key="9">
    <source>
        <dbReference type="ARBA" id="ARBA00023326"/>
    </source>
</evidence>
<protein>
    <recommendedName>
        <fullName evidence="3">endo-1,4-beta-xylanase</fullName>
        <ecNumber evidence="3">3.2.1.8</ecNumber>
    </recommendedName>
</protein>
<evidence type="ECO:0000313" key="12">
    <source>
        <dbReference type="EMBL" id="WAQ82656.1"/>
    </source>
</evidence>
<keyword evidence="5" id="KW-0732">Signal</keyword>
<keyword evidence="7" id="KW-0119">Carbohydrate metabolism</keyword>
<dbReference type="InterPro" id="IPR017853">
    <property type="entry name" value="GH"/>
</dbReference>
<dbReference type="InterPro" id="IPR044846">
    <property type="entry name" value="GH10"/>
</dbReference>
<keyword evidence="9" id="KW-0624">Polysaccharide degradation</keyword>
<dbReference type="RefSeq" id="XP_053018211.1">
    <property type="nucleotide sequence ID" value="XM_053167144.1"/>
</dbReference>
<evidence type="ECO:0000256" key="4">
    <source>
        <dbReference type="ARBA" id="ARBA00022651"/>
    </source>
</evidence>
<keyword evidence="4" id="KW-0858">Xylan degradation</keyword>
<dbReference type="Gene3D" id="3.20.20.80">
    <property type="entry name" value="Glycosidases"/>
    <property type="match status" value="1"/>
</dbReference>
<evidence type="ECO:0000256" key="2">
    <source>
        <dbReference type="ARBA" id="ARBA00007495"/>
    </source>
</evidence>
<organism evidence="12 13">
    <name type="scientific">Puccinia triticina</name>
    <dbReference type="NCBI Taxonomy" id="208348"/>
    <lineage>
        <taxon>Eukaryota</taxon>
        <taxon>Fungi</taxon>
        <taxon>Dikarya</taxon>
        <taxon>Basidiomycota</taxon>
        <taxon>Pucciniomycotina</taxon>
        <taxon>Pucciniomycetes</taxon>
        <taxon>Pucciniales</taxon>
        <taxon>Pucciniaceae</taxon>
        <taxon>Puccinia</taxon>
    </lineage>
</organism>
<dbReference type="EC" id="3.2.1.8" evidence="3"/>
<dbReference type="InterPro" id="IPR001000">
    <property type="entry name" value="GH10_dom"/>
</dbReference>
<accession>A0ABY7CBS3</accession>
<reference evidence="12" key="1">
    <citation type="submission" date="2022-10" db="EMBL/GenBank/DDBJ databases">
        <title>Puccinia triticina Genome sequencing and assembly.</title>
        <authorList>
            <person name="Li C."/>
        </authorList>
    </citation>
    <scope>NUCLEOTIDE SEQUENCE</scope>
    <source>
        <strain evidence="12">Pt15</strain>
    </source>
</reference>
<dbReference type="PROSITE" id="PS00591">
    <property type="entry name" value="GH10_1"/>
    <property type="match status" value="1"/>
</dbReference>
<gene>
    <name evidence="12" type="ORF">PtA15_3A19</name>
</gene>
<comment type="catalytic activity">
    <reaction evidence="1">
        <text>Endohydrolysis of (1-&gt;4)-beta-D-xylosidic linkages in xylans.</text>
        <dbReference type="EC" id="3.2.1.8"/>
    </reaction>
</comment>
<evidence type="ECO:0000256" key="7">
    <source>
        <dbReference type="ARBA" id="ARBA00023277"/>
    </source>
</evidence>
<sequence length="283" mass="31975">MASPDPNGFTWGAADGVYDFVRKNDKLLRIHTLFGQGQYPQWVDSLQPDQLEDAMAKLIWNVIARYNERAIAIDVCNEIFNDQDGHMRDNTPWVRNTNKHKGFVEFVYWHARQASLTYNQNLLLYLNDYGIEGPGPKANAILNKATYLKGRNLLDAVGFQCHFTVGKLPQGIEENMKRFTDAGLKIAITELDIAIENVDSNGAYQAVLEQQAKDFQHIFDICERLQGCVSVTVWGVTPKDSWIGKNGVSMGSGKALLFDENYQPTLALKKLPQKLFENSRNSN</sequence>
<evidence type="ECO:0000313" key="13">
    <source>
        <dbReference type="Proteomes" id="UP001164743"/>
    </source>
</evidence>
<dbReference type="PANTHER" id="PTHR31490">
    <property type="entry name" value="GLYCOSYL HYDROLASE"/>
    <property type="match status" value="1"/>
</dbReference>
<evidence type="ECO:0000259" key="11">
    <source>
        <dbReference type="PROSITE" id="PS51760"/>
    </source>
</evidence>
<dbReference type="PROSITE" id="PS51760">
    <property type="entry name" value="GH10_2"/>
    <property type="match status" value="1"/>
</dbReference>
<keyword evidence="6" id="KW-0378">Hydrolase</keyword>
<proteinExistence type="inferred from homology"/>
<comment type="similarity">
    <text evidence="2">Belongs to the glycosyl hydrolase 10 (cellulase F) family.</text>
</comment>
<feature type="active site" description="Nucleophile" evidence="10">
    <location>
        <position position="190"/>
    </location>
</feature>